<protein>
    <submittedName>
        <fullName evidence="2">Uncharacterized protein</fullName>
    </submittedName>
</protein>
<evidence type="ECO:0000256" key="1">
    <source>
        <dbReference type="SAM" id="Phobius"/>
    </source>
</evidence>
<accession>A0ABU1I335</accession>
<gene>
    <name evidence="2" type="ORF">QE367_002500</name>
</gene>
<proteinExistence type="predicted"/>
<keyword evidence="1" id="KW-1133">Transmembrane helix</keyword>
<reference evidence="2 3" key="1">
    <citation type="submission" date="2023-08" db="EMBL/GenBank/DDBJ databases">
        <title>Functional and genomic diversity of the sorghum phyllosphere microbiome.</title>
        <authorList>
            <person name="Shade A."/>
        </authorList>
    </citation>
    <scope>NUCLEOTIDE SEQUENCE [LARGE SCALE GENOMIC DNA]</scope>
    <source>
        <strain evidence="2 3">SORGH_AS_0919</strain>
    </source>
</reference>
<evidence type="ECO:0000313" key="2">
    <source>
        <dbReference type="EMBL" id="MDR6168296.1"/>
    </source>
</evidence>
<keyword evidence="1" id="KW-0472">Membrane</keyword>
<sequence>MRKTLDRTVTGVFALAMMAFLALACALVLTQIVGIVFVLPDLVVTAETLFKGPAIVGAVIVSLLGYVLFNIRGEKPVES</sequence>
<evidence type="ECO:0000313" key="3">
    <source>
        <dbReference type="Proteomes" id="UP001260188"/>
    </source>
</evidence>
<dbReference type="PROSITE" id="PS51257">
    <property type="entry name" value="PROKAR_LIPOPROTEIN"/>
    <property type="match status" value="1"/>
</dbReference>
<keyword evidence="3" id="KW-1185">Reference proteome</keyword>
<dbReference type="RefSeq" id="WP_064956382.1">
    <property type="nucleotide sequence ID" value="NZ_CP018134.1"/>
</dbReference>
<name>A0ABU1I335_9MICO</name>
<keyword evidence="1" id="KW-0812">Transmembrane</keyword>
<dbReference type="EMBL" id="JAVIZA010000001">
    <property type="protein sequence ID" value="MDR6168296.1"/>
    <property type="molecule type" value="Genomic_DNA"/>
</dbReference>
<feature type="transmembrane region" description="Helical" evidence="1">
    <location>
        <begin position="50"/>
        <end position="69"/>
    </location>
</feature>
<comment type="caution">
    <text evidence="2">The sequence shown here is derived from an EMBL/GenBank/DDBJ whole genome shotgun (WGS) entry which is preliminary data.</text>
</comment>
<feature type="transmembrane region" description="Helical" evidence="1">
    <location>
        <begin position="12"/>
        <end position="38"/>
    </location>
</feature>
<organism evidence="2 3">
    <name type="scientific">Microbacterium paludicola</name>
    <dbReference type="NCBI Taxonomy" id="300019"/>
    <lineage>
        <taxon>Bacteria</taxon>
        <taxon>Bacillati</taxon>
        <taxon>Actinomycetota</taxon>
        <taxon>Actinomycetes</taxon>
        <taxon>Micrococcales</taxon>
        <taxon>Microbacteriaceae</taxon>
        <taxon>Microbacterium</taxon>
    </lineage>
</organism>
<dbReference type="Proteomes" id="UP001260188">
    <property type="component" value="Unassembled WGS sequence"/>
</dbReference>